<dbReference type="EC" id="3.6.1.1" evidence="2"/>
<evidence type="ECO:0000256" key="4">
    <source>
        <dbReference type="ARBA" id="ARBA00022801"/>
    </source>
</evidence>
<dbReference type="InterPro" id="IPR008162">
    <property type="entry name" value="Pyrophosphatase"/>
</dbReference>
<dbReference type="PANTHER" id="PTHR10286">
    <property type="entry name" value="INORGANIC PYROPHOSPHATASE"/>
    <property type="match status" value="1"/>
</dbReference>
<keyword evidence="5" id="KW-0460">Magnesium</keyword>
<evidence type="ECO:0000256" key="5">
    <source>
        <dbReference type="ARBA" id="ARBA00022842"/>
    </source>
</evidence>
<keyword evidence="7" id="KW-1185">Reference proteome</keyword>
<dbReference type="EMBL" id="CP007139">
    <property type="protein sequence ID" value="AIE86123.1"/>
    <property type="molecule type" value="Genomic_DNA"/>
</dbReference>
<dbReference type="GO" id="GO:0000287">
    <property type="term" value="F:magnesium ion binding"/>
    <property type="evidence" value="ECO:0007669"/>
    <property type="project" value="InterPro"/>
</dbReference>
<evidence type="ECO:0000256" key="2">
    <source>
        <dbReference type="ARBA" id="ARBA00012146"/>
    </source>
</evidence>
<reference evidence="6 7" key="1">
    <citation type="journal article" date="2014" name="PLoS ONE">
        <title>The first complete genome sequence of the class fimbriimonadia in the phylum armatimonadetes.</title>
        <authorList>
            <person name="Hu Z.Y."/>
            <person name="Wang Y.Z."/>
            <person name="Im W.T."/>
            <person name="Wang S.Y."/>
            <person name="Zhao G.P."/>
            <person name="Zheng H.J."/>
            <person name="Quan Z.X."/>
        </authorList>
    </citation>
    <scope>NUCLEOTIDE SEQUENCE [LARGE SCALE GENOMIC DNA]</scope>
    <source>
        <strain evidence="6">Gsoil 348</strain>
    </source>
</reference>
<name>A0A068NRH4_FIMGI</name>
<dbReference type="Proteomes" id="UP000027982">
    <property type="component" value="Chromosome"/>
</dbReference>
<keyword evidence="3" id="KW-0479">Metal-binding</keyword>
<dbReference type="GO" id="GO:0005737">
    <property type="term" value="C:cytoplasm"/>
    <property type="evidence" value="ECO:0007669"/>
    <property type="project" value="InterPro"/>
</dbReference>
<comment type="cofactor">
    <cofactor evidence="1">
        <name>Mg(2+)</name>
        <dbReference type="ChEBI" id="CHEBI:18420"/>
    </cofactor>
</comment>
<dbReference type="OrthoDB" id="5187599at2"/>
<dbReference type="SUPFAM" id="SSF50324">
    <property type="entry name" value="Inorganic pyrophosphatase"/>
    <property type="match status" value="1"/>
</dbReference>
<evidence type="ECO:0000256" key="1">
    <source>
        <dbReference type="ARBA" id="ARBA00001946"/>
    </source>
</evidence>
<keyword evidence="4" id="KW-0378">Hydrolase</keyword>
<sequence>MTSISELSPYDDDGTLNVVIETPQGSRNKLAFDEKLGLFRLKGVLPAGHSFPFDFGFIPSTAGEDGDPLDVLVLMDAAVYPGCLVPSRLIGVIEAEQTERGGKTERNDRLIAVAANSRVHETIKDLGDLSGPLLDEIEHFFISYNEAKGKQFCPKARRGHTAANRLVEAACRKR</sequence>
<dbReference type="GO" id="GO:0004427">
    <property type="term" value="F:inorganic diphosphate phosphatase activity"/>
    <property type="evidence" value="ECO:0007669"/>
    <property type="project" value="UniProtKB-EC"/>
</dbReference>
<accession>A0A068NRH4</accession>
<dbReference type="AlphaFoldDB" id="A0A068NRH4"/>
<gene>
    <name evidence="6" type="ORF">OP10G_2755</name>
</gene>
<organism evidence="6 7">
    <name type="scientific">Fimbriimonas ginsengisoli Gsoil 348</name>
    <dbReference type="NCBI Taxonomy" id="661478"/>
    <lineage>
        <taxon>Bacteria</taxon>
        <taxon>Bacillati</taxon>
        <taxon>Armatimonadota</taxon>
        <taxon>Fimbriimonadia</taxon>
        <taxon>Fimbriimonadales</taxon>
        <taxon>Fimbriimonadaceae</taxon>
        <taxon>Fimbriimonas</taxon>
    </lineage>
</organism>
<evidence type="ECO:0000313" key="7">
    <source>
        <dbReference type="Proteomes" id="UP000027982"/>
    </source>
</evidence>
<dbReference type="Pfam" id="PF00719">
    <property type="entry name" value="Pyrophosphatase"/>
    <property type="match status" value="1"/>
</dbReference>
<dbReference type="InterPro" id="IPR036649">
    <property type="entry name" value="Pyrophosphatase_sf"/>
</dbReference>
<dbReference type="PROSITE" id="PS00387">
    <property type="entry name" value="PPASE"/>
    <property type="match status" value="1"/>
</dbReference>
<evidence type="ECO:0000313" key="6">
    <source>
        <dbReference type="EMBL" id="AIE86123.1"/>
    </source>
</evidence>
<evidence type="ECO:0000256" key="3">
    <source>
        <dbReference type="ARBA" id="ARBA00022723"/>
    </source>
</evidence>
<dbReference type="KEGG" id="fgi:OP10G_2755"/>
<protein>
    <recommendedName>
        <fullName evidence="2">inorganic diphosphatase</fullName>
        <ecNumber evidence="2">3.6.1.1</ecNumber>
    </recommendedName>
</protein>
<dbReference type="eggNOG" id="COG0221">
    <property type="taxonomic scope" value="Bacteria"/>
</dbReference>
<dbReference type="RefSeq" id="WP_025225334.1">
    <property type="nucleotide sequence ID" value="NZ_CP007139.1"/>
</dbReference>
<proteinExistence type="predicted"/>
<dbReference type="GO" id="GO:0006796">
    <property type="term" value="P:phosphate-containing compound metabolic process"/>
    <property type="evidence" value="ECO:0007669"/>
    <property type="project" value="InterPro"/>
</dbReference>
<dbReference type="Gene3D" id="3.90.80.10">
    <property type="entry name" value="Inorganic pyrophosphatase"/>
    <property type="match status" value="1"/>
</dbReference>
<dbReference type="STRING" id="661478.OP10G_2755"/>
<dbReference type="HOGENOM" id="CLU_073198_1_1_0"/>